<feature type="region of interest" description="Disordered" evidence="2">
    <location>
        <begin position="74"/>
        <end position="121"/>
    </location>
</feature>
<feature type="compositionally biased region" description="Basic and acidic residues" evidence="2">
    <location>
        <begin position="83"/>
        <end position="92"/>
    </location>
</feature>
<dbReference type="VEuPathDB" id="FungiDB:RhiirFUN_000154"/>
<feature type="compositionally biased region" description="Basic and acidic residues" evidence="2">
    <location>
        <begin position="103"/>
        <end position="121"/>
    </location>
</feature>
<evidence type="ECO:0000256" key="1">
    <source>
        <dbReference type="SAM" id="Coils"/>
    </source>
</evidence>
<evidence type="ECO:0000256" key="2">
    <source>
        <dbReference type="SAM" id="MobiDB-lite"/>
    </source>
</evidence>
<evidence type="ECO:0000313" key="4">
    <source>
        <dbReference type="Proteomes" id="UP000234323"/>
    </source>
</evidence>
<organism evidence="3 4">
    <name type="scientific">Rhizophagus irregularis</name>
    <dbReference type="NCBI Taxonomy" id="588596"/>
    <lineage>
        <taxon>Eukaryota</taxon>
        <taxon>Fungi</taxon>
        <taxon>Fungi incertae sedis</taxon>
        <taxon>Mucoromycota</taxon>
        <taxon>Glomeromycotina</taxon>
        <taxon>Glomeromycetes</taxon>
        <taxon>Glomerales</taxon>
        <taxon>Glomeraceae</taxon>
        <taxon>Rhizophagus</taxon>
    </lineage>
</organism>
<evidence type="ECO:0000313" key="3">
    <source>
        <dbReference type="EMBL" id="PKY61586.1"/>
    </source>
</evidence>
<comment type="caution">
    <text evidence="3">The sequence shown here is derived from an EMBL/GenBank/DDBJ whole genome shotgun (WGS) entry which is preliminary data.</text>
</comment>
<dbReference type="VEuPathDB" id="FungiDB:FUN_009299"/>
<keyword evidence="1" id="KW-0175">Coiled coil</keyword>
<dbReference type="VEuPathDB" id="FungiDB:RhiirA1_475394"/>
<dbReference type="EMBL" id="LLXI01005562">
    <property type="protein sequence ID" value="PKY61586.1"/>
    <property type="molecule type" value="Genomic_DNA"/>
</dbReference>
<sequence>MQLKFKLPKEKLERIKDKLSTEDNIEINIYNEEDIIIEEWHVTYEIIIKGVNKKECEIEKVEEIKEINSKVEESNNNTYSNKGEIDTDKDIGGNDDSNYEEDVTNHEDDIGSEEYRSETDKEGIEKEVVTKRSKAFYELLKDLSVPTIEELLENEGNDEEVTLERLFTKAIKAGREATKCWYNVGKVVRNKVEEERNKLGIKEKSVKTKMYNELTKRLKGFSRKAIQSKIERAEKVYKLFKGIGGRNKINRMKNTSMNTIINLKEKKGEVDELIGKVNEIEEERNSIIEE</sequence>
<proteinExistence type="predicted"/>
<accession>A0A2I1HRU4</accession>
<protein>
    <submittedName>
        <fullName evidence="3">Uncharacterized protein</fullName>
    </submittedName>
</protein>
<dbReference type="AlphaFoldDB" id="A0A2I1HRU4"/>
<feature type="coiled-coil region" evidence="1">
    <location>
        <begin position="263"/>
        <end position="290"/>
    </location>
</feature>
<dbReference type="Proteomes" id="UP000234323">
    <property type="component" value="Unassembled WGS sequence"/>
</dbReference>
<gene>
    <name evidence="3" type="ORF">RhiirA4_522859</name>
</gene>
<keyword evidence="4" id="KW-1185">Reference proteome</keyword>
<name>A0A2I1HRU4_9GLOM</name>
<reference evidence="3 4" key="1">
    <citation type="submission" date="2015-10" db="EMBL/GenBank/DDBJ databases">
        <title>Genome analyses suggest a sexual origin of heterokaryosis in a supposedly ancient asexual fungus.</title>
        <authorList>
            <person name="Ropars J."/>
            <person name="Sedzielewska K."/>
            <person name="Noel J."/>
            <person name="Charron P."/>
            <person name="Farinelli L."/>
            <person name="Marton T."/>
            <person name="Kruger M."/>
            <person name="Pelin A."/>
            <person name="Brachmann A."/>
            <person name="Corradi N."/>
        </authorList>
    </citation>
    <scope>NUCLEOTIDE SEQUENCE [LARGE SCALE GENOMIC DNA]</scope>
    <source>
        <strain evidence="3 4">A4</strain>
    </source>
</reference>